<dbReference type="GO" id="GO:0022857">
    <property type="term" value="F:transmembrane transporter activity"/>
    <property type="evidence" value="ECO:0007669"/>
    <property type="project" value="InterPro"/>
</dbReference>
<keyword evidence="7" id="KW-1185">Reference proteome</keyword>
<gene>
    <name evidence="6" type="ORF">AWJ14_12035</name>
</gene>
<accession>A0A1C1YQV8</accession>
<dbReference type="EMBL" id="LQZT01000048">
    <property type="protein sequence ID" value="OCW55951.1"/>
    <property type="molecule type" value="Genomic_DNA"/>
</dbReference>
<protein>
    <submittedName>
        <fullName evidence="6">MFS transporter</fullName>
    </submittedName>
</protein>
<feature type="transmembrane region" description="Helical" evidence="4">
    <location>
        <begin position="256"/>
        <end position="277"/>
    </location>
</feature>
<organism evidence="6 7">
    <name type="scientific">Hoeflea olei</name>
    <dbReference type="NCBI Taxonomy" id="1480615"/>
    <lineage>
        <taxon>Bacteria</taxon>
        <taxon>Pseudomonadati</taxon>
        <taxon>Pseudomonadota</taxon>
        <taxon>Alphaproteobacteria</taxon>
        <taxon>Hyphomicrobiales</taxon>
        <taxon>Rhizobiaceae</taxon>
        <taxon>Hoeflea</taxon>
    </lineage>
</organism>
<dbReference type="SUPFAM" id="SSF103473">
    <property type="entry name" value="MFS general substrate transporter"/>
    <property type="match status" value="1"/>
</dbReference>
<feature type="transmembrane region" description="Helical" evidence="4">
    <location>
        <begin position="172"/>
        <end position="193"/>
    </location>
</feature>
<dbReference type="RefSeq" id="WP_066183047.1">
    <property type="nucleotide sequence ID" value="NZ_LQZT01000048.1"/>
</dbReference>
<feature type="transmembrane region" description="Helical" evidence="4">
    <location>
        <begin position="214"/>
        <end position="236"/>
    </location>
</feature>
<dbReference type="InterPro" id="IPR020846">
    <property type="entry name" value="MFS_dom"/>
</dbReference>
<sequence>MARVQPQHLTASKAVSISLIVFSQIAAMALWFSGTAAATSLVAAGALSGQQAGLLTGAVQLGFVTGTLVSAGWGLSDRFDPRRLFAACALTGALANALLLATGFDTALTVLLRFVTGAMLAGVYPVGMKMAAAWTEKAVGLMIGTLVGALTLGSSLPYLFNAVTGLEWQSTIVLSTGCAVLSVLSISLSRLGPGHRQAARFRLTEALGALRRRSMLLANAGYLGHMWELYAMWAWIGLFLEWALDQAGSPLAQKSGLITFAVIAVGAAGSVLAGLLADRIGRTTVTIAAMVVSGSCAATIGFLPHVGGFAVIAVALVWGFAVVADSAQFSASVAELAEPHLVGTMLTLQTSMGFLLTFLVIQGMPLVIDAVGWSHAFIVLAIGPMLGVVAMWRLRLDPESVRLAHGRR</sequence>
<proteinExistence type="predicted"/>
<dbReference type="Proteomes" id="UP000094795">
    <property type="component" value="Unassembled WGS sequence"/>
</dbReference>
<dbReference type="GO" id="GO:0005886">
    <property type="term" value="C:plasma membrane"/>
    <property type="evidence" value="ECO:0007669"/>
    <property type="project" value="TreeGrafter"/>
</dbReference>
<feature type="transmembrane region" description="Helical" evidence="4">
    <location>
        <begin position="309"/>
        <end position="329"/>
    </location>
</feature>
<comment type="caution">
    <text evidence="6">The sequence shown here is derived from an EMBL/GenBank/DDBJ whole genome shotgun (WGS) entry which is preliminary data.</text>
</comment>
<dbReference type="PANTHER" id="PTHR23521">
    <property type="entry name" value="TRANSPORTER MFS SUPERFAMILY"/>
    <property type="match status" value="1"/>
</dbReference>
<keyword evidence="2 4" id="KW-1133">Transmembrane helix</keyword>
<keyword evidence="3 4" id="KW-0472">Membrane</keyword>
<dbReference type="Pfam" id="PF07690">
    <property type="entry name" value="MFS_1"/>
    <property type="match status" value="1"/>
</dbReference>
<reference evidence="6 7" key="1">
    <citation type="submission" date="2015-12" db="EMBL/GenBank/DDBJ databases">
        <authorList>
            <person name="Shamseldin A."/>
            <person name="Moawad H."/>
            <person name="Abd El-Rahim W.M."/>
            <person name="Sadowsky M.J."/>
        </authorList>
    </citation>
    <scope>NUCLEOTIDE SEQUENCE [LARGE SCALE GENOMIC DNA]</scope>
    <source>
        <strain evidence="6 7">JC234</strain>
    </source>
</reference>
<feature type="domain" description="Major facilitator superfamily (MFS) profile" evidence="5">
    <location>
        <begin position="214"/>
        <end position="408"/>
    </location>
</feature>
<dbReference type="OrthoDB" id="9781976at2"/>
<dbReference type="STRING" id="1480615.AWJ14_12035"/>
<evidence type="ECO:0000256" key="1">
    <source>
        <dbReference type="ARBA" id="ARBA00022692"/>
    </source>
</evidence>
<evidence type="ECO:0000256" key="2">
    <source>
        <dbReference type="ARBA" id="ARBA00022989"/>
    </source>
</evidence>
<dbReference type="AlphaFoldDB" id="A0A1C1YQV8"/>
<feature type="transmembrane region" description="Helical" evidence="4">
    <location>
        <begin position="52"/>
        <end position="72"/>
    </location>
</feature>
<feature type="transmembrane region" description="Helical" evidence="4">
    <location>
        <begin position="341"/>
        <end position="361"/>
    </location>
</feature>
<evidence type="ECO:0000256" key="3">
    <source>
        <dbReference type="ARBA" id="ARBA00023136"/>
    </source>
</evidence>
<feature type="transmembrane region" description="Helical" evidence="4">
    <location>
        <begin position="110"/>
        <end position="127"/>
    </location>
</feature>
<name>A0A1C1YQV8_9HYPH</name>
<feature type="transmembrane region" description="Helical" evidence="4">
    <location>
        <begin position="139"/>
        <end position="160"/>
    </location>
</feature>
<dbReference type="PROSITE" id="PS50850">
    <property type="entry name" value="MFS"/>
    <property type="match status" value="1"/>
</dbReference>
<feature type="transmembrane region" description="Helical" evidence="4">
    <location>
        <begin position="12"/>
        <end position="32"/>
    </location>
</feature>
<keyword evidence="1 4" id="KW-0812">Transmembrane</keyword>
<feature type="transmembrane region" description="Helical" evidence="4">
    <location>
        <begin position="84"/>
        <end position="104"/>
    </location>
</feature>
<feature type="transmembrane region" description="Helical" evidence="4">
    <location>
        <begin position="373"/>
        <end position="392"/>
    </location>
</feature>
<dbReference type="PANTHER" id="PTHR23521:SF3">
    <property type="entry name" value="MFS TRANSPORTER"/>
    <property type="match status" value="1"/>
</dbReference>
<evidence type="ECO:0000313" key="7">
    <source>
        <dbReference type="Proteomes" id="UP000094795"/>
    </source>
</evidence>
<evidence type="ECO:0000256" key="4">
    <source>
        <dbReference type="SAM" id="Phobius"/>
    </source>
</evidence>
<dbReference type="InterPro" id="IPR011701">
    <property type="entry name" value="MFS"/>
</dbReference>
<dbReference type="InterPro" id="IPR036259">
    <property type="entry name" value="MFS_trans_sf"/>
</dbReference>
<evidence type="ECO:0000259" key="5">
    <source>
        <dbReference type="PROSITE" id="PS50850"/>
    </source>
</evidence>
<dbReference type="Gene3D" id="1.20.1250.20">
    <property type="entry name" value="MFS general substrate transporter like domains"/>
    <property type="match status" value="2"/>
</dbReference>
<evidence type="ECO:0000313" key="6">
    <source>
        <dbReference type="EMBL" id="OCW55951.1"/>
    </source>
</evidence>